<dbReference type="Proteomes" id="UP000828048">
    <property type="component" value="Chromosome 2"/>
</dbReference>
<name>A0ACB7X0Z4_9ERIC</name>
<proteinExistence type="predicted"/>
<comment type="caution">
    <text evidence="1">The sequence shown here is derived from an EMBL/GenBank/DDBJ whole genome shotgun (WGS) entry which is preliminary data.</text>
</comment>
<keyword evidence="2" id="KW-1185">Reference proteome</keyword>
<protein>
    <submittedName>
        <fullName evidence="1">Uncharacterized protein</fullName>
    </submittedName>
</protein>
<dbReference type="EMBL" id="CM037152">
    <property type="protein sequence ID" value="KAH7834254.1"/>
    <property type="molecule type" value="Genomic_DNA"/>
</dbReference>
<reference evidence="1 2" key="1">
    <citation type="journal article" date="2021" name="Hortic Res">
        <title>High-quality reference genome and annotation aids understanding of berry development for evergreen blueberry (Vaccinium darrowii).</title>
        <authorList>
            <person name="Yu J."/>
            <person name="Hulse-Kemp A.M."/>
            <person name="Babiker E."/>
            <person name="Staton M."/>
        </authorList>
    </citation>
    <scope>NUCLEOTIDE SEQUENCE [LARGE SCALE GENOMIC DNA]</scope>
    <source>
        <strain evidence="2">cv. NJ 8807/NJ 8810</strain>
        <tissue evidence="1">Young leaf</tissue>
    </source>
</reference>
<organism evidence="1 2">
    <name type="scientific">Vaccinium darrowii</name>
    <dbReference type="NCBI Taxonomy" id="229202"/>
    <lineage>
        <taxon>Eukaryota</taxon>
        <taxon>Viridiplantae</taxon>
        <taxon>Streptophyta</taxon>
        <taxon>Embryophyta</taxon>
        <taxon>Tracheophyta</taxon>
        <taxon>Spermatophyta</taxon>
        <taxon>Magnoliopsida</taxon>
        <taxon>eudicotyledons</taxon>
        <taxon>Gunneridae</taxon>
        <taxon>Pentapetalae</taxon>
        <taxon>asterids</taxon>
        <taxon>Ericales</taxon>
        <taxon>Ericaceae</taxon>
        <taxon>Vaccinioideae</taxon>
        <taxon>Vaccinieae</taxon>
        <taxon>Vaccinium</taxon>
    </lineage>
</organism>
<evidence type="ECO:0000313" key="1">
    <source>
        <dbReference type="EMBL" id="KAH7834254.1"/>
    </source>
</evidence>
<gene>
    <name evidence="1" type="ORF">Vadar_014196</name>
</gene>
<sequence length="382" mass="43239">MTKSPSTIDFSPYGIKIQIDLESYEAADIQTSDGSLVDRTNQVITSLATGVEVKALSFDSLKQGTELLVDMNQEVVKVILKFKQDIRETPELFELVKEFFENSSQTLNFCSDLEKCLERARDRQSLILETLRAFDEESGLQGGNNGYVKTLEGLKNFKDAGDPFPDKFVKIFQTFCIHQKSILDKLETRKQQLEEKLNTSQAWRMICSIIFATMITGVLIFSVVGAVIAAPPVGVALAAASEPLLACMGTWIDSRWKKFKNAVKGQKDVVQSIVGHMTMEGYVGSRIVIADLDNIRVIIEKLEIDVKYLLKNVDNIHRKPRKKKKIVVKEDEVRKEIQKINKKMEEFNRNVEHLGEHTGKCIQDVRRARTVVLYGLIKPHNS</sequence>
<accession>A0ACB7X0Z4</accession>
<evidence type="ECO:0000313" key="2">
    <source>
        <dbReference type="Proteomes" id="UP000828048"/>
    </source>
</evidence>